<dbReference type="EMBL" id="CADCWP010000374">
    <property type="protein sequence ID" value="CAA9589229.1"/>
    <property type="molecule type" value="Genomic_DNA"/>
</dbReference>
<accession>A0A6J4VTR5</accession>
<organism evidence="1">
    <name type="scientific">uncultured Truepera sp</name>
    <dbReference type="NCBI Taxonomy" id="543023"/>
    <lineage>
        <taxon>Bacteria</taxon>
        <taxon>Thermotogati</taxon>
        <taxon>Deinococcota</taxon>
        <taxon>Deinococci</taxon>
        <taxon>Trueperales</taxon>
        <taxon>Trueperaceae</taxon>
        <taxon>Truepera</taxon>
        <taxon>environmental samples</taxon>
    </lineage>
</organism>
<protein>
    <submittedName>
        <fullName evidence="1">Uncharacterized protein</fullName>
    </submittedName>
</protein>
<name>A0A6J4VTR5_9DEIN</name>
<proteinExistence type="predicted"/>
<reference evidence="1" key="1">
    <citation type="submission" date="2020-02" db="EMBL/GenBank/DDBJ databases">
        <authorList>
            <person name="Meier V. D."/>
        </authorList>
    </citation>
    <scope>NUCLEOTIDE SEQUENCE</scope>
    <source>
        <strain evidence="1">AVDCRST_MAG86</strain>
    </source>
</reference>
<gene>
    <name evidence="1" type="ORF">AVDCRST_MAG86-4355</name>
</gene>
<dbReference type="AlphaFoldDB" id="A0A6J4VTR5"/>
<sequence>MSYYHQAKNRLPISLILVAKSKELKMARLSPDKTTVSQGFTDTQKM</sequence>
<evidence type="ECO:0000313" key="1">
    <source>
        <dbReference type="EMBL" id="CAA9589229.1"/>
    </source>
</evidence>